<dbReference type="AlphaFoldDB" id="A0A4V6A2P2"/>
<protein>
    <submittedName>
        <fullName evidence="1">Uncharacterized protein</fullName>
    </submittedName>
</protein>
<gene>
    <name evidence="1" type="ORF">L596_014214</name>
</gene>
<reference evidence="1 2" key="2">
    <citation type="journal article" date="2019" name="G3 (Bethesda)">
        <title>Hybrid Assembly of the Genome of the Entomopathogenic Nematode Steinernema carpocapsae Identifies the X-Chromosome.</title>
        <authorList>
            <person name="Serra L."/>
            <person name="Macchietto M."/>
            <person name="Macias-Munoz A."/>
            <person name="McGill C.J."/>
            <person name="Rodriguez I.M."/>
            <person name="Rodriguez B."/>
            <person name="Murad R."/>
            <person name="Mortazavi A."/>
        </authorList>
    </citation>
    <scope>NUCLEOTIDE SEQUENCE [LARGE SCALE GENOMIC DNA]</scope>
    <source>
        <strain evidence="1 2">ALL</strain>
    </source>
</reference>
<evidence type="ECO:0000313" key="1">
    <source>
        <dbReference type="EMBL" id="TKR80085.1"/>
    </source>
</evidence>
<keyword evidence="2" id="KW-1185">Reference proteome</keyword>
<proteinExistence type="predicted"/>
<name>A0A4V6A2P2_STECR</name>
<organism evidence="1 2">
    <name type="scientific">Steinernema carpocapsae</name>
    <name type="common">Entomopathogenic nematode</name>
    <dbReference type="NCBI Taxonomy" id="34508"/>
    <lineage>
        <taxon>Eukaryota</taxon>
        <taxon>Metazoa</taxon>
        <taxon>Ecdysozoa</taxon>
        <taxon>Nematoda</taxon>
        <taxon>Chromadorea</taxon>
        <taxon>Rhabditida</taxon>
        <taxon>Tylenchina</taxon>
        <taxon>Panagrolaimomorpha</taxon>
        <taxon>Strongyloidoidea</taxon>
        <taxon>Steinernematidae</taxon>
        <taxon>Steinernema</taxon>
    </lineage>
</organism>
<evidence type="ECO:0000313" key="2">
    <source>
        <dbReference type="Proteomes" id="UP000298663"/>
    </source>
</evidence>
<reference evidence="1 2" key="1">
    <citation type="journal article" date="2015" name="Genome Biol.">
        <title>Comparative genomics of Steinernema reveals deeply conserved gene regulatory networks.</title>
        <authorList>
            <person name="Dillman A.R."/>
            <person name="Macchietto M."/>
            <person name="Porter C.F."/>
            <person name="Rogers A."/>
            <person name="Williams B."/>
            <person name="Antoshechkin I."/>
            <person name="Lee M.M."/>
            <person name="Goodwin Z."/>
            <person name="Lu X."/>
            <person name="Lewis E.E."/>
            <person name="Goodrich-Blair H."/>
            <person name="Stock S.P."/>
            <person name="Adams B.J."/>
            <person name="Sternberg P.W."/>
            <person name="Mortazavi A."/>
        </authorList>
    </citation>
    <scope>NUCLEOTIDE SEQUENCE [LARGE SCALE GENOMIC DNA]</scope>
    <source>
        <strain evidence="1 2">ALL</strain>
    </source>
</reference>
<accession>A0A4V6A2P2</accession>
<dbReference type="EMBL" id="AZBU02000004">
    <property type="protein sequence ID" value="TKR80085.1"/>
    <property type="molecule type" value="Genomic_DNA"/>
</dbReference>
<comment type="caution">
    <text evidence="1">The sequence shown here is derived from an EMBL/GenBank/DDBJ whole genome shotgun (WGS) entry which is preliminary data.</text>
</comment>
<sequence>MLLNSKKRRLKPCRQKLLSRFTETCSDLEIRIIREVHFKIREQLDFFNMFVLRLTFVLVHSSHPGVRPLESPEMS</sequence>
<dbReference type="Proteomes" id="UP000298663">
    <property type="component" value="Unassembled WGS sequence"/>
</dbReference>